<feature type="compositionally biased region" description="Polar residues" evidence="3">
    <location>
        <begin position="132"/>
        <end position="141"/>
    </location>
</feature>
<feature type="region of interest" description="Disordered" evidence="3">
    <location>
        <begin position="132"/>
        <end position="157"/>
    </location>
</feature>
<organism evidence="5">
    <name type="scientific">Oscillatoriales cyanobacterium SpSt-418</name>
    <dbReference type="NCBI Taxonomy" id="2282169"/>
    <lineage>
        <taxon>Bacteria</taxon>
        <taxon>Bacillati</taxon>
        <taxon>Cyanobacteriota</taxon>
        <taxon>Cyanophyceae</taxon>
        <taxon>Oscillatoriophycideae</taxon>
        <taxon>Oscillatoriales</taxon>
    </lineage>
</organism>
<keyword evidence="1 2" id="KW-0597">Phosphoprotein</keyword>
<protein>
    <submittedName>
        <fullName evidence="5">Response regulator</fullName>
    </submittedName>
</protein>
<evidence type="ECO:0000256" key="3">
    <source>
        <dbReference type="SAM" id="MobiDB-lite"/>
    </source>
</evidence>
<evidence type="ECO:0000259" key="4">
    <source>
        <dbReference type="PROSITE" id="PS50110"/>
    </source>
</evidence>
<evidence type="ECO:0000256" key="2">
    <source>
        <dbReference type="PROSITE-ProRule" id="PRU00169"/>
    </source>
</evidence>
<reference evidence="5" key="1">
    <citation type="journal article" date="2020" name="mSystems">
        <title>Genome- and Community-Level Interaction Insights into Carbon Utilization and Element Cycling Functions of Hydrothermarchaeota in Hydrothermal Sediment.</title>
        <authorList>
            <person name="Zhou Z."/>
            <person name="Liu Y."/>
            <person name="Xu W."/>
            <person name="Pan J."/>
            <person name="Luo Z.H."/>
            <person name="Li M."/>
        </authorList>
    </citation>
    <scope>NUCLEOTIDE SEQUENCE [LARGE SCALE GENOMIC DNA]</scope>
    <source>
        <strain evidence="5">SpSt-418</strain>
    </source>
</reference>
<sequence length="157" mass="17797">MVRVVYRIAIVDDNETWCYTLKAVLQHHSFNVSTFTDAYEFLNVAWQFDLALIDFSMPTRLFKRELDGSQVITQVKERVKNPPFLVLISSYFTKDSLAVAQQICPNADAYLSKSSGLTRIVGLVKDVAANQPKLNASTPSPSERDAQETRHRSNLRT</sequence>
<dbReference type="PANTHER" id="PTHR44591:SF23">
    <property type="entry name" value="CHEY SUBFAMILY"/>
    <property type="match status" value="1"/>
</dbReference>
<feature type="compositionally biased region" description="Basic and acidic residues" evidence="3">
    <location>
        <begin position="142"/>
        <end position="151"/>
    </location>
</feature>
<dbReference type="PROSITE" id="PS50110">
    <property type="entry name" value="RESPONSE_REGULATORY"/>
    <property type="match status" value="1"/>
</dbReference>
<comment type="caution">
    <text evidence="5">The sequence shown here is derived from an EMBL/GenBank/DDBJ whole genome shotgun (WGS) entry which is preliminary data.</text>
</comment>
<dbReference type="CDD" id="cd00156">
    <property type="entry name" value="REC"/>
    <property type="match status" value="1"/>
</dbReference>
<dbReference type="EMBL" id="DSRU01000052">
    <property type="protein sequence ID" value="HFM97050.1"/>
    <property type="molecule type" value="Genomic_DNA"/>
</dbReference>
<dbReference type="InterPro" id="IPR011006">
    <property type="entry name" value="CheY-like_superfamily"/>
</dbReference>
<name>A0A7C3KCF2_9CYAN</name>
<accession>A0A7C3KCF2</accession>
<feature type="modified residue" description="4-aspartylphosphate" evidence="2">
    <location>
        <position position="54"/>
    </location>
</feature>
<dbReference type="Gene3D" id="3.40.50.2300">
    <property type="match status" value="1"/>
</dbReference>
<dbReference type="SMART" id="SM00448">
    <property type="entry name" value="REC"/>
    <property type="match status" value="1"/>
</dbReference>
<evidence type="ECO:0000256" key="1">
    <source>
        <dbReference type="ARBA" id="ARBA00022553"/>
    </source>
</evidence>
<dbReference type="PANTHER" id="PTHR44591">
    <property type="entry name" value="STRESS RESPONSE REGULATOR PROTEIN 1"/>
    <property type="match status" value="1"/>
</dbReference>
<dbReference type="GO" id="GO:0000160">
    <property type="term" value="P:phosphorelay signal transduction system"/>
    <property type="evidence" value="ECO:0007669"/>
    <property type="project" value="InterPro"/>
</dbReference>
<dbReference type="InterPro" id="IPR001789">
    <property type="entry name" value="Sig_transdc_resp-reg_receiver"/>
</dbReference>
<feature type="domain" description="Response regulatory" evidence="4">
    <location>
        <begin position="7"/>
        <end position="128"/>
    </location>
</feature>
<evidence type="ECO:0000313" key="5">
    <source>
        <dbReference type="EMBL" id="HFM97050.1"/>
    </source>
</evidence>
<proteinExistence type="predicted"/>
<dbReference type="SUPFAM" id="SSF52172">
    <property type="entry name" value="CheY-like"/>
    <property type="match status" value="1"/>
</dbReference>
<dbReference type="Pfam" id="PF00072">
    <property type="entry name" value="Response_reg"/>
    <property type="match status" value="1"/>
</dbReference>
<dbReference type="InterPro" id="IPR050595">
    <property type="entry name" value="Bact_response_regulator"/>
</dbReference>
<gene>
    <name evidence="5" type="ORF">ENR64_04635</name>
</gene>
<dbReference type="AlphaFoldDB" id="A0A7C3KCF2"/>